<feature type="domain" description="WRKY" evidence="7">
    <location>
        <begin position="229"/>
        <end position="295"/>
    </location>
</feature>
<dbReference type="AlphaFoldDB" id="A0A178WJS2"/>
<dbReference type="PROSITE" id="PS50811">
    <property type="entry name" value="WRKY"/>
    <property type="match status" value="1"/>
</dbReference>
<dbReference type="GO" id="GO:0003700">
    <property type="term" value="F:DNA-binding transcription factor activity"/>
    <property type="evidence" value="ECO:0007669"/>
    <property type="project" value="InterPro"/>
</dbReference>
<gene>
    <name evidence="8" type="ordered locus">AXX17_At1g62170</name>
    <name evidence="9" type="ORF">AN1_LOCUS5833</name>
</gene>
<evidence type="ECO:0000256" key="3">
    <source>
        <dbReference type="ARBA" id="ARBA00023125"/>
    </source>
</evidence>
<evidence type="ECO:0000256" key="2">
    <source>
        <dbReference type="ARBA" id="ARBA00023015"/>
    </source>
</evidence>
<name>A0A178WJS2_ARATH</name>
<evidence type="ECO:0000256" key="5">
    <source>
        <dbReference type="ARBA" id="ARBA00023242"/>
    </source>
</evidence>
<dbReference type="Pfam" id="PF03106">
    <property type="entry name" value="WRKY"/>
    <property type="match status" value="1"/>
</dbReference>
<dbReference type="Proteomes" id="UP000426265">
    <property type="component" value="Unassembled WGS sequence"/>
</dbReference>
<proteinExistence type="predicted"/>
<dbReference type="InterPro" id="IPR044810">
    <property type="entry name" value="WRKY_plant"/>
</dbReference>
<evidence type="ECO:0000256" key="1">
    <source>
        <dbReference type="ARBA" id="ARBA00004123"/>
    </source>
</evidence>
<dbReference type="OMA" id="MKFASIQ"/>
<dbReference type="KEGG" id="ath:AT1G68150"/>
<evidence type="ECO:0000313" key="11">
    <source>
        <dbReference type="Proteomes" id="UP000426265"/>
    </source>
</evidence>
<evidence type="ECO:0000313" key="9">
    <source>
        <dbReference type="EMBL" id="VYS50363.1"/>
    </source>
</evidence>
<feature type="compositionally biased region" description="Polar residues" evidence="6">
    <location>
        <begin position="363"/>
        <end position="374"/>
    </location>
</feature>
<evidence type="ECO:0000256" key="6">
    <source>
        <dbReference type="SAM" id="MobiDB-lite"/>
    </source>
</evidence>
<dbReference type="SMART" id="SM00774">
    <property type="entry name" value="WRKY"/>
    <property type="match status" value="1"/>
</dbReference>
<reference evidence="8" key="2">
    <citation type="submission" date="2016-03" db="EMBL/GenBank/DDBJ databases">
        <title>Full-length assembly of Arabidopsis thaliana Ler reveals the complement of translocations and inversions.</title>
        <authorList>
            <person name="Zapata L."/>
            <person name="Schneeberger K."/>
            <person name="Ossowski S."/>
        </authorList>
    </citation>
    <scope>NUCLEOTIDE SEQUENCE [LARGE SCALE GENOMIC DNA]</scope>
    <source>
        <tissue evidence="8">Leaf</tissue>
    </source>
</reference>
<dbReference type="GO" id="GO:0005634">
    <property type="term" value="C:nucleus"/>
    <property type="evidence" value="ECO:0007669"/>
    <property type="project" value="UniProtKB-SubCell"/>
</dbReference>
<dbReference type="PANTHER" id="PTHR31429">
    <property type="entry name" value="WRKY TRANSCRIPTION FACTOR 36-RELATED"/>
    <property type="match status" value="1"/>
</dbReference>
<dbReference type="InterPro" id="IPR036576">
    <property type="entry name" value="WRKY_dom_sf"/>
</dbReference>
<reference evidence="10" key="1">
    <citation type="journal article" date="2016" name="Proc. Natl. Acad. Sci. U.S.A.">
        <title>Chromosome-level assembly of Arabidopsis thaliana Ler reveals the extent of translocation and inversion polymorphisms.</title>
        <authorList>
            <person name="Zapata L."/>
            <person name="Ding J."/>
            <person name="Willing E.M."/>
            <person name="Hartwig B."/>
            <person name="Bezdan D."/>
            <person name="Jiao W.B."/>
            <person name="Patel V."/>
            <person name="Velikkakam James G."/>
            <person name="Koornneef M."/>
            <person name="Ossowski S."/>
            <person name="Schneeberger K."/>
        </authorList>
    </citation>
    <scope>NUCLEOTIDE SEQUENCE [LARGE SCALE GENOMIC DNA]</scope>
    <source>
        <strain evidence="10">cv. Landsberg erecta</strain>
    </source>
</reference>
<protein>
    <submittedName>
        <fullName evidence="8">WRKY9</fullName>
    </submittedName>
</protein>
<comment type="subcellular location">
    <subcellularLocation>
        <location evidence="1">Nucleus</location>
    </subcellularLocation>
</comment>
<dbReference type="SMR" id="A0A178WJS2"/>
<feature type="region of interest" description="Disordered" evidence="6">
    <location>
        <begin position="157"/>
        <end position="201"/>
    </location>
</feature>
<dbReference type="Proteomes" id="UP000078284">
    <property type="component" value="Chromosome 1"/>
</dbReference>
<keyword evidence="3" id="KW-0238">DNA-binding</keyword>
<dbReference type="Gene3D" id="2.20.25.80">
    <property type="entry name" value="WRKY domain"/>
    <property type="match status" value="1"/>
</dbReference>
<dbReference type="FunFam" id="2.20.25.80:FF:000002">
    <property type="entry name" value="probable WRKY transcription factor 31"/>
    <property type="match status" value="1"/>
</dbReference>
<evidence type="ECO:0000256" key="4">
    <source>
        <dbReference type="ARBA" id="ARBA00023163"/>
    </source>
</evidence>
<sequence length="374" mass="42743">MGFDFSTSKSKAKRQKRIEVRFASPLMGIDLSLKLEAEEKKKEIEGSKHSRENKEDEEHDASGDEDEQMVKEDEDDSSSLGLRTREEENEREELLQLQIQMESVKEENTRLRKLVEQTLEDYRHLEMKFPVIDKTKKMDLEMFLGVQGKRCVDITSKARKRGAERSPSMEREIGLSLSLEKKQKQEESKEAVQSHHQRYNSSSLDMNMPRIISSSQGNRKARVSVRARCETATMNDGCQWRKYGQKTAKGNPCPRAYYRCTVAPGCPVRKQVQRCLEDMSILITTYEGTHNHPLPVGATAMASTASTSPFLLLDSSDNLSHPSYYQTPQAIDSSLITYPQNSSYNNRTIRSLNFDGPSRGDHVSSSQNRLNWMM</sequence>
<dbReference type="EMBL" id="LUHQ01000001">
    <property type="protein sequence ID" value="OAP18578.1"/>
    <property type="molecule type" value="Genomic_DNA"/>
</dbReference>
<dbReference type="ExpressionAtlas" id="A0A178WJS2">
    <property type="expression patterns" value="baseline and differential"/>
</dbReference>
<keyword evidence="4" id="KW-0804">Transcription</keyword>
<dbReference type="InterPro" id="IPR003657">
    <property type="entry name" value="WRKY_dom"/>
</dbReference>
<evidence type="ECO:0000259" key="7">
    <source>
        <dbReference type="PROSITE" id="PS50811"/>
    </source>
</evidence>
<feature type="region of interest" description="Disordered" evidence="6">
    <location>
        <begin position="355"/>
        <end position="374"/>
    </location>
</feature>
<organism evidence="8 10">
    <name type="scientific">Arabidopsis thaliana</name>
    <name type="common">Mouse-ear cress</name>
    <dbReference type="NCBI Taxonomy" id="3702"/>
    <lineage>
        <taxon>Eukaryota</taxon>
        <taxon>Viridiplantae</taxon>
        <taxon>Streptophyta</taxon>
        <taxon>Embryophyta</taxon>
        <taxon>Tracheophyta</taxon>
        <taxon>Spermatophyta</taxon>
        <taxon>Magnoliopsida</taxon>
        <taxon>eudicotyledons</taxon>
        <taxon>Gunneridae</taxon>
        <taxon>Pentapetalae</taxon>
        <taxon>rosids</taxon>
        <taxon>malvids</taxon>
        <taxon>Brassicales</taxon>
        <taxon>Brassicaceae</taxon>
        <taxon>Camelineae</taxon>
        <taxon>Arabidopsis</taxon>
    </lineage>
</organism>
<keyword evidence="5" id="KW-0539">Nucleus</keyword>
<feature type="compositionally biased region" description="Basic and acidic residues" evidence="6">
    <location>
        <begin position="40"/>
        <end position="62"/>
    </location>
</feature>
<feature type="compositionally biased region" description="Basic and acidic residues" evidence="6">
    <location>
        <begin position="161"/>
        <end position="193"/>
    </location>
</feature>
<dbReference type="EMBL" id="CACRSJ010000104">
    <property type="protein sequence ID" value="VYS50363.1"/>
    <property type="molecule type" value="Genomic_DNA"/>
</dbReference>
<keyword evidence="2" id="KW-0805">Transcription regulation</keyword>
<evidence type="ECO:0000313" key="10">
    <source>
        <dbReference type="Proteomes" id="UP000078284"/>
    </source>
</evidence>
<feature type="compositionally biased region" description="Acidic residues" evidence="6">
    <location>
        <begin position="63"/>
        <end position="77"/>
    </location>
</feature>
<feature type="region of interest" description="Disordered" evidence="6">
    <location>
        <begin position="40"/>
        <end position="90"/>
    </location>
</feature>
<dbReference type="GO" id="GO:0043565">
    <property type="term" value="F:sequence-specific DNA binding"/>
    <property type="evidence" value="ECO:0007669"/>
    <property type="project" value="InterPro"/>
</dbReference>
<dbReference type="PANTHER" id="PTHR31429:SF54">
    <property type="entry name" value="WRKY TRANSCRIPTION FACTOR 9-RELATED"/>
    <property type="match status" value="1"/>
</dbReference>
<accession>A0A178WJS2</accession>
<evidence type="ECO:0000313" key="8">
    <source>
        <dbReference type="EMBL" id="OAP18578.1"/>
    </source>
</evidence>
<dbReference type="SUPFAM" id="SSF118290">
    <property type="entry name" value="WRKY DNA-binding domain"/>
    <property type="match status" value="1"/>
</dbReference>
<reference evidence="9 11" key="3">
    <citation type="submission" date="2019-11" db="EMBL/GenBank/DDBJ databases">
        <authorList>
            <person name="Jiao W.-B."/>
            <person name="Schneeberger K."/>
        </authorList>
    </citation>
    <scope>NUCLEOTIDE SEQUENCE [LARGE SCALE GENOMIC DNA]</scope>
    <source>
        <strain evidence="11">cv. An-1</strain>
    </source>
</reference>